<dbReference type="GO" id="GO:0003700">
    <property type="term" value="F:DNA-binding transcription factor activity"/>
    <property type="evidence" value="ECO:0007669"/>
    <property type="project" value="InterPro"/>
</dbReference>
<dbReference type="Gene3D" id="1.10.1740.10">
    <property type="match status" value="1"/>
</dbReference>
<evidence type="ECO:0000313" key="2">
    <source>
        <dbReference type="EMBL" id="WHY87258.1"/>
    </source>
</evidence>
<gene>
    <name evidence="2" type="ORF">QNH39_05210</name>
</gene>
<dbReference type="Proteomes" id="UP001178288">
    <property type="component" value="Chromosome"/>
</dbReference>
<protein>
    <submittedName>
        <fullName evidence="2">Sigma factor</fullName>
    </submittedName>
</protein>
<dbReference type="EMBL" id="CP126114">
    <property type="protein sequence ID" value="WHY87258.1"/>
    <property type="molecule type" value="Genomic_DNA"/>
</dbReference>
<feature type="domain" description="RNA polymerase sigma-70 region 2" evidence="1">
    <location>
        <begin position="7"/>
        <end position="49"/>
    </location>
</feature>
<dbReference type="SUPFAM" id="SSF88946">
    <property type="entry name" value="Sigma2 domain of RNA polymerase sigma factors"/>
    <property type="match status" value="1"/>
</dbReference>
<accession>A0AA95MVZ5</accession>
<name>A0AA95MVZ5_9BACI</name>
<evidence type="ECO:0000259" key="1">
    <source>
        <dbReference type="Pfam" id="PF04542"/>
    </source>
</evidence>
<keyword evidence="3" id="KW-1185">Reference proteome</keyword>
<dbReference type="GO" id="GO:0006352">
    <property type="term" value="P:DNA-templated transcription initiation"/>
    <property type="evidence" value="ECO:0007669"/>
    <property type="project" value="InterPro"/>
</dbReference>
<sequence>MEELKELYELHSKGIYSYLFYLTKNPQQAEELLQETFYQACISIHRFNQNPI</sequence>
<reference evidence="2" key="1">
    <citation type="submission" date="2023-05" db="EMBL/GenBank/DDBJ databases">
        <title>Comparative genomics of Bacillaceae isolates and their secondary metabolite potential.</title>
        <authorList>
            <person name="Song L."/>
            <person name="Nielsen L.J."/>
            <person name="Mohite O."/>
            <person name="Xu X."/>
            <person name="Weber T."/>
            <person name="Kovacs A.T."/>
        </authorList>
    </citation>
    <scope>NUCLEOTIDE SEQUENCE</scope>
    <source>
        <strain evidence="2">XLM17</strain>
    </source>
</reference>
<dbReference type="KEGG" id="nnv:QNH39_05210"/>
<organism evidence="2 3">
    <name type="scientific">Neobacillus novalis</name>
    <dbReference type="NCBI Taxonomy" id="220687"/>
    <lineage>
        <taxon>Bacteria</taxon>
        <taxon>Bacillati</taxon>
        <taxon>Bacillota</taxon>
        <taxon>Bacilli</taxon>
        <taxon>Bacillales</taxon>
        <taxon>Bacillaceae</taxon>
        <taxon>Neobacillus</taxon>
    </lineage>
</organism>
<dbReference type="RefSeq" id="WP_082804893.1">
    <property type="nucleotide sequence ID" value="NZ_CP126114.1"/>
</dbReference>
<evidence type="ECO:0000313" key="3">
    <source>
        <dbReference type="Proteomes" id="UP001178288"/>
    </source>
</evidence>
<dbReference type="Pfam" id="PF04542">
    <property type="entry name" value="Sigma70_r2"/>
    <property type="match status" value="1"/>
</dbReference>
<dbReference type="InterPro" id="IPR007627">
    <property type="entry name" value="RNA_pol_sigma70_r2"/>
</dbReference>
<dbReference type="AlphaFoldDB" id="A0AA95MVZ5"/>
<dbReference type="InterPro" id="IPR013325">
    <property type="entry name" value="RNA_pol_sigma_r2"/>
</dbReference>
<proteinExistence type="predicted"/>